<accession>A0A1A8HXL2</accession>
<dbReference type="AlphaFoldDB" id="A0A1A8HXL2"/>
<organism evidence="2">
    <name type="scientific">Nothobranchius kuhntae</name>
    <name type="common">Beira killifish</name>
    <dbReference type="NCBI Taxonomy" id="321403"/>
    <lineage>
        <taxon>Eukaryota</taxon>
        <taxon>Metazoa</taxon>
        <taxon>Chordata</taxon>
        <taxon>Craniata</taxon>
        <taxon>Vertebrata</taxon>
        <taxon>Euteleostomi</taxon>
        <taxon>Actinopterygii</taxon>
        <taxon>Neopterygii</taxon>
        <taxon>Teleostei</taxon>
        <taxon>Neoteleostei</taxon>
        <taxon>Acanthomorphata</taxon>
        <taxon>Ovalentaria</taxon>
        <taxon>Atherinomorphae</taxon>
        <taxon>Cyprinodontiformes</taxon>
        <taxon>Nothobranchiidae</taxon>
        <taxon>Nothobranchius</taxon>
    </lineage>
</organism>
<evidence type="ECO:0000256" key="1">
    <source>
        <dbReference type="SAM" id="MobiDB-lite"/>
    </source>
</evidence>
<dbReference type="PANTHER" id="PTHR37349">
    <property type="entry name" value="TESTIS-EXPRESSED PROTEIN 12"/>
    <property type="match status" value="1"/>
</dbReference>
<dbReference type="InterPro" id="IPR029193">
    <property type="entry name" value="TEX12"/>
</dbReference>
<gene>
    <name evidence="2" type="primary">TEX12</name>
</gene>
<proteinExistence type="predicted"/>
<dbReference type="PANTHER" id="PTHR37349:SF1">
    <property type="entry name" value="TESTIS-EXPRESSED PROTEIN 12"/>
    <property type="match status" value="1"/>
</dbReference>
<feature type="region of interest" description="Disordered" evidence="1">
    <location>
        <begin position="1"/>
        <end position="56"/>
    </location>
</feature>
<name>A0A1A8HXL2_NOTKU</name>
<dbReference type="EMBL" id="HAED01003290">
    <property type="protein sequence ID" value="SBQ89222.1"/>
    <property type="molecule type" value="Transcribed_RNA"/>
</dbReference>
<sequence length="127" mass="14082">MAGKLMPPAQQTLRNTNSGNQATSQETGCILPNQDKRQRNKKSYLVETPASDSANPFEATAAGAGIEINMLLTKFADVLSRRAAEDALQMNELECMLIEARNLESYLREKKSRLRQTLAVISDKLQI</sequence>
<reference evidence="2" key="2">
    <citation type="submission" date="2016-06" db="EMBL/GenBank/DDBJ databases">
        <title>The genome of a short-lived fish provides insights into sex chromosome evolution and the genetic control of aging.</title>
        <authorList>
            <person name="Reichwald K."/>
            <person name="Felder M."/>
            <person name="Petzold A."/>
            <person name="Koch P."/>
            <person name="Groth M."/>
            <person name="Platzer M."/>
        </authorList>
    </citation>
    <scope>NUCLEOTIDE SEQUENCE</scope>
    <source>
        <tissue evidence="2">Brain</tissue>
    </source>
</reference>
<feature type="compositionally biased region" description="Polar residues" evidence="1">
    <location>
        <begin position="9"/>
        <end position="27"/>
    </location>
</feature>
<reference evidence="2" key="1">
    <citation type="submission" date="2016-05" db="EMBL/GenBank/DDBJ databases">
        <authorList>
            <person name="Lavstsen T."/>
            <person name="Jespersen J.S."/>
        </authorList>
    </citation>
    <scope>NUCLEOTIDE SEQUENCE</scope>
    <source>
        <tissue evidence="2">Brain</tissue>
    </source>
</reference>
<dbReference type="Pfam" id="PF15219">
    <property type="entry name" value="TEX12"/>
    <property type="match status" value="1"/>
</dbReference>
<protein>
    <submittedName>
        <fullName evidence="2">Testis-expressed sequence 12 protein</fullName>
    </submittedName>
</protein>
<dbReference type="EMBL" id="HAEE01012527">
    <property type="protein sequence ID" value="SBR32577.1"/>
    <property type="molecule type" value="Transcribed_RNA"/>
</dbReference>
<evidence type="ECO:0000313" key="2">
    <source>
        <dbReference type="EMBL" id="SBQ89222.1"/>
    </source>
</evidence>